<comment type="caution">
    <text evidence="1">The sequence shown here is derived from an EMBL/GenBank/DDBJ whole genome shotgun (WGS) entry which is preliminary data.</text>
</comment>
<proteinExistence type="predicted"/>
<dbReference type="AlphaFoldDB" id="A0AAW0IGC7"/>
<sequence>MFDIKAELALLVEQTVGRDENSLQSDELGVHSQMNWESGGRTFSRRHVRSMMDTLGGRNTEGHVRELPIQLWDDFAHNLGSTSGCRDDVLGSTTATMPQFPRGVIHSLLGSCDGMDCGYESFHNATVVMDDLDHGG</sequence>
<dbReference type="Proteomes" id="UP001488838">
    <property type="component" value="Unassembled WGS sequence"/>
</dbReference>
<reference evidence="1 2" key="1">
    <citation type="journal article" date="2023" name="bioRxiv">
        <title>Conserved and derived expression patterns and positive selection on dental genes reveal complex evolutionary context of ever-growing rodent molars.</title>
        <authorList>
            <person name="Calamari Z.T."/>
            <person name="Song A."/>
            <person name="Cohen E."/>
            <person name="Akter M."/>
            <person name="Roy R.D."/>
            <person name="Hallikas O."/>
            <person name="Christensen M.M."/>
            <person name="Li P."/>
            <person name="Marangoni P."/>
            <person name="Jernvall J."/>
            <person name="Klein O.D."/>
        </authorList>
    </citation>
    <scope>NUCLEOTIDE SEQUENCE [LARGE SCALE GENOMIC DNA]</scope>
    <source>
        <strain evidence="1">V071</strain>
    </source>
</reference>
<protein>
    <submittedName>
        <fullName evidence="1">Uncharacterized protein</fullName>
    </submittedName>
</protein>
<gene>
    <name evidence="1" type="ORF">U0070_015536</name>
</gene>
<name>A0AAW0IGC7_MYOGA</name>
<accession>A0AAW0IGC7</accession>
<evidence type="ECO:0000313" key="2">
    <source>
        <dbReference type="Proteomes" id="UP001488838"/>
    </source>
</evidence>
<dbReference type="EMBL" id="JBBHLL010000137">
    <property type="protein sequence ID" value="KAK7813339.1"/>
    <property type="molecule type" value="Genomic_DNA"/>
</dbReference>
<evidence type="ECO:0000313" key="1">
    <source>
        <dbReference type="EMBL" id="KAK7813339.1"/>
    </source>
</evidence>
<keyword evidence="2" id="KW-1185">Reference proteome</keyword>
<organism evidence="1 2">
    <name type="scientific">Myodes glareolus</name>
    <name type="common">Bank vole</name>
    <name type="synonym">Clethrionomys glareolus</name>
    <dbReference type="NCBI Taxonomy" id="447135"/>
    <lineage>
        <taxon>Eukaryota</taxon>
        <taxon>Metazoa</taxon>
        <taxon>Chordata</taxon>
        <taxon>Craniata</taxon>
        <taxon>Vertebrata</taxon>
        <taxon>Euteleostomi</taxon>
        <taxon>Mammalia</taxon>
        <taxon>Eutheria</taxon>
        <taxon>Euarchontoglires</taxon>
        <taxon>Glires</taxon>
        <taxon>Rodentia</taxon>
        <taxon>Myomorpha</taxon>
        <taxon>Muroidea</taxon>
        <taxon>Cricetidae</taxon>
        <taxon>Arvicolinae</taxon>
        <taxon>Myodes</taxon>
    </lineage>
</organism>